<dbReference type="SUPFAM" id="SSF55781">
    <property type="entry name" value="GAF domain-like"/>
    <property type="match status" value="2"/>
</dbReference>
<dbReference type="InterPro" id="IPR043128">
    <property type="entry name" value="Rev_trsase/Diguanyl_cyclase"/>
</dbReference>
<dbReference type="InterPro" id="IPR009050">
    <property type="entry name" value="Globin-like_sf"/>
</dbReference>
<gene>
    <name evidence="8" type="ORF">HNQ86_001367</name>
    <name evidence="7" type="ORF">LF63_0104330</name>
</gene>
<dbReference type="InterPro" id="IPR012292">
    <property type="entry name" value="Globin/Proto"/>
</dbReference>
<dbReference type="GO" id="GO:0020037">
    <property type="term" value="F:heme binding"/>
    <property type="evidence" value="ECO:0007669"/>
    <property type="project" value="InterPro"/>
</dbReference>
<evidence type="ECO:0000313" key="8">
    <source>
        <dbReference type="EMBL" id="MBB6184022.1"/>
    </source>
</evidence>
<dbReference type="PROSITE" id="PS50887">
    <property type="entry name" value="GGDEF"/>
    <property type="match status" value="1"/>
</dbReference>
<dbReference type="InterPro" id="IPR000160">
    <property type="entry name" value="GGDEF_dom"/>
</dbReference>
<dbReference type="Pfam" id="PF13426">
    <property type="entry name" value="PAS_9"/>
    <property type="match status" value="3"/>
</dbReference>
<reference evidence="8 10" key="2">
    <citation type="submission" date="2020-08" db="EMBL/GenBank/DDBJ databases">
        <title>Genomic Encyclopedia of Type Strains, Phase IV (KMG-IV): sequencing the most valuable type-strain genomes for metagenomic binning, comparative biology and taxonomic classification.</title>
        <authorList>
            <person name="Goeker M."/>
        </authorList>
    </citation>
    <scope>NUCLEOTIDE SEQUENCE [LARGE SCALE GENOMIC DNA]</scope>
    <source>
        <strain evidence="8 10">DSM 107085</strain>
    </source>
</reference>
<dbReference type="InterPro" id="IPR035919">
    <property type="entry name" value="EAL_sf"/>
</dbReference>
<dbReference type="SUPFAM" id="SSF55073">
    <property type="entry name" value="Nucleotide cyclase"/>
    <property type="match status" value="1"/>
</dbReference>
<evidence type="ECO:0000313" key="9">
    <source>
        <dbReference type="Proteomes" id="UP000029708"/>
    </source>
</evidence>
<dbReference type="Pfam" id="PF13185">
    <property type="entry name" value="GAF_2"/>
    <property type="match status" value="1"/>
</dbReference>
<feature type="domain" description="PAC" evidence="4">
    <location>
        <begin position="670"/>
        <end position="724"/>
    </location>
</feature>
<dbReference type="RefSeq" id="WP_043099897.1">
    <property type="nucleotide sequence ID" value="NZ_JACHET010000001.1"/>
</dbReference>
<dbReference type="Proteomes" id="UP000560000">
    <property type="component" value="Unassembled WGS sequence"/>
</dbReference>
<dbReference type="SUPFAM" id="SSF55785">
    <property type="entry name" value="PYP-like sensor domain (PAS domain)"/>
    <property type="match status" value="3"/>
</dbReference>
<dbReference type="Pfam" id="PF11563">
    <property type="entry name" value="Protoglobin"/>
    <property type="match status" value="1"/>
</dbReference>
<dbReference type="CDD" id="cd00130">
    <property type="entry name" value="PAS"/>
    <property type="match status" value="3"/>
</dbReference>
<dbReference type="PANTHER" id="PTHR44757:SF2">
    <property type="entry name" value="BIOFILM ARCHITECTURE MAINTENANCE PROTEIN MBAA"/>
    <property type="match status" value="1"/>
</dbReference>
<dbReference type="Gene3D" id="3.20.20.450">
    <property type="entry name" value="EAL domain"/>
    <property type="match status" value="1"/>
</dbReference>
<name>A0A099CYH9_9GAMM</name>
<dbReference type="PROSITE" id="PS50112">
    <property type="entry name" value="PAS"/>
    <property type="match status" value="2"/>
</dbReference>
<dbReference type="EMBL" id="JROI01000008">
    <property type="protein sequence ID" value="KGI78667.1"/>
    <property type="molecule type" value="Genomic_DNA"/>
</dbReference>
<dbReference type="Pfam" id="PF00563">
    <property type="entry name" value="EAL"/>
    <property type="match status" value="1"/>
</dbReference>
<dbReference type="STRING" id="1543381.LF63_0104330"/>
<feature type="domain" description="EAL" evidence="5">
    <location>
        <begin position="1234"/>
        <end position="1486"/>
    </location>
</feature>
<dbReference type="InterPro" id="IPR029016">
    <property type="entry name" value="GAF-like_dom_sf"/>
</dbReference>
<dbReference type="Pfam" id="PF00990">
    <property type="entry name" value="GGDEF"/>
    <property type="match status" value="1"/>
</dbReference>
<proteinExistence type="predicted"/>
<dbReference type="SMART" id="SM00065">
    <property type="entry name" value="GAF"/>
    <property type="match status" value="2"/>
</dbReference>
<evidence type="ECO:0000313" key="7">
    <source>
        <dbReference type="EMBL" id="KGI78667.1"/>
    </source>
</evidence>
<dbReference type="SMART" id="SM00086">
    <property type="entry name" value="PAC"/>
    <property type="match status" value="3"/>
</dbReference>
<dbReference type="InterPro" id="IPR001633">
    <property type="entry name" value="EAL_dom"/>
</dbReference>
<dbReference type="Pfam" id="PF01590">
    <property type="entry name" value="GAF"/>
    <property type="match status" value="1"/>
</dbReference>
<evidence type="ECO:0000259" key="6">
    <source>
        <dbReference type="PROSITE" id="PS50887"/>
    </source>
</evidence>
<dbReference type="GO" id="GO:0019825">
    <property type="term" value="F:oxygen binding"/>
    <property type="evidence" value="ECO:0007669"/>
    <property type="project" value="InterPro"/>
</dbReference>
<evidence type="ECO:0000259" key="5">
    <source>
        <dbReference type="PROSITE" id="PS50883"/>
    </source>
</evidence>
<dbReference type="CDD" id="cd01949">
    <property type="entry name" value="GGDEF"/>
    <property type="match status" value="1"/>
</dbReference>
<evidence type="ECO:0000259" key="3">
    <source>
        <dbReference type="PROSITE" id="PS50112"/>
    </source>
</evidence>
<dbReference type="InterPro" id="IPR003018">
    <property type="entry name" value="GAF"/>
</dbReference>
<dbReference type="SUPFAM" id="SSF141868">
    <property type="entry name" value="EAL domain-like"/>
    <property type="match status" value="1"/>
</dbReference>
<dbReference type="InterPro" id="IPR044398">
    <property type="entry name" value="Globin-sensor_dom"/>
</dbReference>
<evidence type="ECO:0000259" key="4">
    <source>
        <dbReference type="PROSITE" id="PS50113"/>
    </source>
</evidence>
<dbReference type="SUPFAM" id="SSF46458">
    <property type="entry name" value="Globin-like"/>
    <property type="match status" value="1"/>
</dbReference>
<dbReference type="NCBIfam" id="TIGR00229">
    <property type="entry name" value="sensory_box"/>
    <property type="match status" value="2"/>
</dbReference>
<dbReference type="EMBL" id="JACHET010000001">
    <property type="protein sequence ID" value="MBB6184022.1"/>
    <property type="molecule type" value="Genomic_DNA"/>
</dbReference>
<evidence type="ECO:0000256" key="1">
    <source>
        <dbReference type="ARBA" id="ARBA00015125"/>
    </source>
</evidence>
<dbReference type="SMART" id="SM00091">
    <property type="entry name" value="PAS"/>
    <property type="match status" value="3"/>
</dbReference>
<feature type="domain" description="PAS" evidence="3">
    <location>
        <begin position="599"/>
        <end position="669"/>
    </location>
</feature>
<dbReference type="Proteomes" id="UP000029708">
    <property type="component" value="Unassembled WGS sequence"/>
</dbReference>
<dbReference type="InterPro" id="IPR001610">
    <property type="entry name" value="PAC"/>
</dbReference>
<evidence type="ECO:0000313" key="10">
    <source>
        <dbReference type="Proteomes" id="UP000560000"/>
    </source>
</evidence>
<dbReference type="PANTHER" id="PTHR44757">
    <property type="entry name" value="DIGUANYLATE CYCLASE DGCP"/>
    <property type="match status" value="1"/>
</dbReference>
<dbReference type="InterPro" id="IPR000014">
    <property type="entry name" value="PAS"/>
</dbReference>
<dbReference type="SMART" id="SM00267">
    <property type="entry name" value="GGDEF"/>
    <property type="match status" value="1"/>
</dbReference>
<dbReference type="Gene3D" id="3.30.70.270">
    <property type="match status" value="1"/>
</dbReference>
<keyword evidence="9" id="KW-1185">Reference proteome</keyword>
<feature type="domain" description="GGDEF" evidence="6">
    <location>
        <begin position="756"/>
        <end position="896"/>
    </location>
</feature>
<feature type="domain" description="PAS" evidence="3">
    <location>
        <begin position="185"/>
        <end position="256"/>
    </location>
</feature>
<comment type="caution">
    <text evidence="7">The sequence shown here is derived from an EMBL/GenBank/DDBJ whole genome shotgun (WGS) entry which is preliminary data.</text>
</comment>
<dbReference type="PROSITE" id="PS50113">
    <property type="entry name" value="PAC"/>
    <property type="match status" value="1"/>
</dbReference>
<dbReference type="Gene3D" id="3.30.450.20">
    <property type="entry name" value="PAS domain"/>
    <property type="match status" value="3"/>
</dbReference>
<dbReference type="PROSITE" id="PS50883">
    <property type="entry name" value="EAL"/>
    <property type="match status" value="1"/>
</dbReference>
<dbReference type="OrthoDB" id="23692at2"/>
<dbReference type="CDD" id="cd01948">
    <property type="entry name" value="EAL"/>
    <property type="match status" value="1"/>
</dbReference>
<dbReference type="InterPro" id="IPR029787">
    <property type="entry name" value="Nucleotide_cyclase"/>
</dbReference>
<evidence type="ECO:0000256" key="2">
    <source>
        <dbReference type="ARBA" id="ARBA00029839"/>
    </source>
</evidence>
<accession>A0A099CYH9</accession>
<dbReference type="InterPro" id="IPR000700">
    <property type="entry name" value="PAS-assoc_C"/>
</dbReference>
<dbReference type="NCBIfam" id="TIGR00254">
    <property type="entry name" value="GGDEF"/>
    <property type="match status" value="1"/>
</dbReference>
<dbReference type="SMART" id="SM00052">
    <property type="entry name" value="EAL"/>
    <property type="match status" value="1"/>
</dbReference>
<sequence length="1584" mass="175701">MDSMADSQVSTLLDLQRELLAVVARPGALRQRLDQLCLLIEHALDGWIATVMQLDHATGRLRFVSVPTAPDDLLAQLDQAQPGDGHGSCAYAAWKNQPTYVSNATQDPHWAALRDVAVSFGVHSCWSTPVHDRAQNLVGTFALTSLRAGPPGEYQQHLLELGAIGAGLIFDQENEALLQTAEERAARRLALVTGTTPNGIMFTDAHGNIEWVNAGALELLERTAADIVGKNLCAVLDQGAETPELKQALQAVDSGESFAGTLRLRRPSGKTWAAQITCTPRHTEHSGTTEGAVVMLIDVSALQRLSEFNLLLAHVDTALSRINDPGELLQLICDLTIRHAGLSLVWIGRPNAETGWFEAMAAAGPDRDYLDAVKISSNMDLPEGRGPCGLTWNDGQSRFDCSFEETELKPWAEPAREWGFAAIAVLPIHRAGRLWALLCVYHSELHSFDPTLQYLLQTLSMNISSGLDRIDLADRERESQALNQSMLESATVGVVLTRNNVVLHANRRAAEILGAADAVALEGHSASEFYDQSEHGRWLAEQTRRAFDNDRRAIIEIPARRMDGERIWLRLEGAPFHHQDYDEIWSLIDQTEQHRAMDQQELMANALASVQEGVIITDTQQRIVYINQAFRDLTGYDFGQVRGGNYSLLQGPETDKGTIRRIHATLQDESEFVGDILNYRKDGSTFWSLLTINPLRDSQGCLSHYVWVQRDITDLRRLTARMEYLAFHDELTGLPNRRALEHYLADALPRAMTDHHVIAVAIIDLDDFKIINDTHGHVTGDHLLNDLAQAIKPQLTEHDFFARLGSDEFVVVFHESSPRHAEHRLQKRFASIGQCLRTPFDAGSGQSIYIGLSMGVALAPRHATEGGMLLRLADEALLKAKRHKLERANWWSIHGEVDDQEAFASIAPYGKDAADVLDAVHPHLTGTLKHLVESFYALVLADPHAGRLLGNLHAGDVEHLKKRQLAHMQLLTAASATRKNLIEASQRAGRIHALIGIDSVLLIRWMSVYHENLTRQCNTLPISKRLRHSLVQLLDHRLQDDMQAQLEAQTNVQDRYAAIIDQFMPDRGSGWNDAISLEVRLLARLPGMTGVMVLRQSGSDTYNIEYSAGSATRAIATVLAATYGVHDTAHLAPPEESLLSKAWHTAKILTCPALNATDTAIALALPPTLARIDVRAASCIPVMDEQHLPVALLLLLGHYPNQFESKQMQHFLRNLQLRGNEIWQRSMRPSPPVSYEQAAAFRRRLFKDGLCMLLQPIVDLHTGRLIKVEALARLTMENGALLGPDIFLPLLRNAELDTLFQRGLDMALGDLVALERQGLHINLTLNISPHTLAEPECRAWVSDALERHGVPPQRLFLEILENQRVDRQARDDGVRRLVELGVRFAIDDLGSGYSSLRRLASLPFDAVKVDQDLLARLHIDPVQSITLISAVVQIGRDFGCEVIAEGLEDSGMIEVAQMLGAGMGQGYAIARPMKAAELPDWNRQFTLDSRSYDPKTPLGGLTFQWISLRHESLHTAALEDCPLTRLMECSNRKDIGDARSLHAAVHDDPNDRNAARRLLDWMQACIRGPLAEAQDGANEKGPPD</sequence>
<reference evidence="7 9" key="1">
    <citation type="submission" date="2014-09" db="EMBL/GenBank/DDBJ databases">
        <title>Xanthomonadaceae 3.5X direct submission.</title>
        <authorList>
            <person name="Fang T."/>
            <person name="Wang H."/>
        </authorList>
    </citation>
    <scope>NUCLEOTIDE SEQUENCE [LARGE SCALE GENOMIC DNA]</scope>
    <source>
        <strain evidence="7 9">3.5X</strain>
    </source>
</reference>
<dbReference type="InterPro" id="IPR035965">
    <property type="entry name" value="PAS-like_dom_sf"/>
</dbReference>
<organism evidence="7 9">
    <name type="scientific">Oleiagrimonas soli</name>
    <dbReference type="NCBI Taxonomy" id="1543381"/>
    <lineage>
        <taxon>Bacteria</taxon>
        <taxon>Pseudomonadati</taxon>
        <taxon>Pseudomonadota</taxon>
        <taxon>Gammaproteobacteria</taxon>
        <taxon>Lysobacterales</taxon>
        <taxon>Rhodanobacteraceae</taxon>
        <taxon>Oleiagrimonas</taxon>
    </lineage>
</organism>
<dbReference type="Gene3D" id="3.30.450.40">
    <property type="match status" value="2"/>
</dbReference>
<dbReference type="Gene3D" id="1.10.490.10">
    <property type="entry name" value="Globins"/>
    <property type="match status" value="1"/>
</dbReference>
<protein>
    <recommendedName>
        <fullName evidence="1">Diguanylate cyclase DosC</fullName>
    </recommendedName>
    <alternativeName>
        <fullName evidence="2">Direct oxygen-sensing cyclase</fullName>
    </alternativeName>
</protein>
<dbReference type="HOGENOM" id="CLU_244977_0_0_6"/>
<dbReference type="InterPro" id="IPR052155">
    <property type="entry name" value="Biofilm_reg_signaling"/>
</dbReference>